<evidence type="ECO:0000256" key="1">
    <source>
        <dbReference type="SAM" id="MobiDB-lite"/>
    </source>
</evidence>
<organism evidence="3 4">
    <name type="scientific">Streptomyces caniferus</name>
    <dbReference type="NCBI Taxonomy" id="285557"/>
    <lineage>
        <taxon>Bacteria</taxon>
        <taxon>Bacillati</taxon>
        <taxon>Actinomycetota</taxon>
        <taxon>Actinomycetes</taxon>
        <taxon>Kitasatosporales</taxon>
        <taxon>Streptomycetaceae</taxon>
        <taxon>Streptomyces</taxon>
    </lineage>
</organism>
<protein>
    <submittedName>
        <fullName evidence="3">Mobilization protein</fullName>
    </submittedName>
</protein>
<proteinExistence type="predicted"/>
<dbReference type="Proteomes" id="UP000435837">
    <property type="component" value="Unassembled WGS sequence"/>
</dbReference>
<feature type="region of interest" description="Disordered" evidence="1">
    <location>
        <begin position="539"/>
        <end position="574"/>
    </location>
</feature>
<evidence type="ECO:0000259" key="2">
    <source>
        <dbReference type="Pfam" id="PF03432"/>
    </source>
</evidence>
<sequence length="574" mass="62155">MRYFHAMASSVRRWSAHRRPRTGSAGINGSIRSHIASVITNRTDTYDQLIKPSKRHALAADLDLWVNALGGKAPKKHVWHCPVRTAPGDRVLSDEEWATVARRVLAATGIAPDGDDQACRWIAVRHAPDHIHIVATLVRADRTRPRHHKDGTRAQAECRKIEKEFGLRRLKEGDGTAAKRPTSAERRKAERLGQDATSRELLREHVHRALAGAADEAEFFDRLAAEGVRIKKRIAPSGDALGYSVAKVGDRNKAGEPIWFSGSKLAPDLSLPRIRERFAAATDMPEPPVVLERSGASAPVRARHFAAEATDSALTSFTAGNNSAAAAQLIGVSEVLDALAQTSFGPPQAELREATAHFERATRSHIRAEKDEMYALRRAAHQIVHSGSALGRGQDGAATALVLDIMILTVIAAARWHAARGHAQQAEAAQQAAAHLRAAYQATAASPLAAMRAYGQGLPAQSRRHHAATVRTALPHLAEHLQAEPGWDALTAVLDQAERAGHDTTALLAEAAAQRQLDSADSISEVLVWRLQHLGYVTQPASAPRSRRPRTEPAPAVPAAAGVAHQEANRPRRR</sequence>
<feature type="region of interest" description="Disordered" evidence="1">
    <location>
        <begin position="170"/>
        <end position="195"/>
    </location>
</feature>
<name>A0A640S0I6_9ACTN</name>
<feature type="domain" description="MobA/VirD2-like nuclease" evidence="2">
    <location>
        <begin position="68"/>
        <end position="167"/>
    </location>
</feature>
<evidence type="ECO:0000313" key="3">
    <source>
        <dbReference type="EMBL" id="GFE03901.1"/>
    </source>
</evidence>
<dbReference type="Pfam" id="PF03432">
    <property type="entry name" value="Relaxase"/>
    <property type="match status" value="1"/>
</dbReference>
<accession>A0A640S0I6</accession>
<evidence type="ECO:0000313" key="4">
    <source>
        <dbReference type="Proteomes" id="UP000435837"/>
    </source>
</evidence>
<dbReference type="EMBL" id="BLIN01000001">
    <property type="protein sequence ID" value="GFE03901.1"/>
    <property type="molecule type" value="Genomic_DNA"/>
</dbReference>
<feature type="compositionally biased region" description="Basic and acidic residues" evidence="1">
    <location>
        <begin position="182"/>
        <end position="195"/>
    </location>
</feature>
<reference evidence="3 4" key="1">
    <citation type="submission" date="2019-12" db="EMBL/GenBank/DDBJ databases">
        <title>Whole genome shotgun sequence of Streptomyces caniferus NBRC 15389.</title>
        <authorList>
            <person name="Ichikawa N."/>
            <person name="Kimura A."/>
            <person name="Kitahashi Y."/>
            <person name="Komaki H."/>
            <person name="Tamura T."/>
        </authorList>
    </citation>
    <scope>NUCLEOTIDE SEQUENCE [LARGE SCALE GENOMIC DNA]</scope>
    <source>
        <strain evidence="3 4">NBRC 15389</strain>
    </source>
</reference>
<comment type="caution">
    <text evidence="3">The sequence shown here is derived from an EMBL/GenBank/DDBJ whole genome shotgun (WGS) entry which is preliminary data.</text>
</comment>
<gene>
    <name evidence="3" type="ORF">Scani_01690</name>
</gene>
<dbReference type="InterPro" id="IPR005094">
    <property type="entry name" value="Endonuclease_MobA/VirD2"/>
</dbReference>
<dbReference type="AlphaFoldDB" id="A0A640S0I6"/>
<feature type="compositionally biased region" description="Low complexity" evidence="1">
    <location>
        <begin position="553"/>
        <end position="564"/>
    </location>
</feature>